<sequence length="59" mass="6481">MQRQLLRRDLQRAGNTTAVDMQRIALPMGANAVFLREAFGDAVGRGNGGVVRQLVRTLN</sequence>
<gene>
    <name evidence="1" type="ORF">RCOM_0102800</name>
</gene>
<keyword evidence="2" id="KW-1185">Reference proteome</keyword>
<reference evidence="2" key="1">
    <citation type="journal article" date="2010" name="Nat. Biotechnol.">
        <title>Draft genome sequence of the oilseed species Ricinus communis.</title>
        <authorList>
            <person name="Chan A.P."/>
            <person name="Crabtree J."/>
            <person name="Zhao Q."/>
            <person name="Lorenzi H."/>
            <person name="Orvis J."/>
            <person name="Puiu D."/>
            <person name="Melake-Berhan A."/>
            <person name="Jones K.M."/>
            <person name="Redman J."/>
            <person name="Chen G."/>
            <person name="Cahoon E.B."/>
            <person name="Gedil M."/>
            <person name="Stanke M."/>
            <person name="Haas B.J."/>
            <person name="Wortman J.R."/>
            <person name="Fraser-Liggett C.M."/>
            <person name="Ravel J."/>
            <person name="Rabinowicz P.D."/>
        </authorList>
    </citation>
    <scope>NUCLEOTIDE SEQUENCE [LARGE SCALE GENOMIC DNA]</scope>
    <source>
        <strain evidence="2">cv. Hale</strain>
    </source>
</reference>
<accession>B9TAF8</accession>
<proteinExistence type="predicted"/>
<dbReference type="Proteomes" id="UP000008311">
    <property type="component" value="Unassembled WGS sequence"/>
</dbReference>
<dbReference type="AlphaFoldDB" id="B9TAF8"/>
<protein>
    <submittedName>
        <fullName evidence="1">Uncharacterized protein</fullName>
    </submittedName>
</protein>
<organism evidence="1 2">
    <name type="scientific">Ricinus communis</name>
    <name type="common">Castor bean</name>
    <dbReference type="NCBI Taxonomy" id="3988"/>
    <lineage>
        <taxon>Eukaryota</taxon>
        <taxon>Viridiplantae</taxon>
        <taxon>Streptophyta</taxon>
        <taxon>Embryophyta</taxon>
        <taxon>Tracheophyta</taxon>
        <taxon>Spermatophyta</taxon>
        <taxon>Magnoliopsida</taxon>
        <taxon>eudicotyledons</taxon>
        <taxon>Gunneridae</taxon>
        <taxon>Pentapetalae</taxon>
        <taxon>rosids</taxon>
        <taxon>fabids</taxon>
        <taxon>Malpighiales</taxon>
        <taxon>Euphorbiaceae</taxon>
        <taxon>Acalyphoideae</taxon>
        <taxon>Acalypheae</taxon>
        <taxon>Ricinus</taxon>
    </lineage>
</organism>
<evidence type="ECO:0000313" key="2">
    <source>
        <dbReference type="Proteomes" id="UP000008311"/>
    </source>
</evidence>
<evidence type="ECO:0000313" key="1">
    <source>
        <dbReference type="EMBL" id="EEF27153.1"/>
    </source>
</evidence>
<name>B9TAF8_RICCO</name>
<dbReference type="EMBL" id="EQ975734">
    <property type="protein sequence ID" value="EEF27153.1"/>
    <property type="molecule type" value="Genomic_DNA"/>
</dbReference>
<dbReference type="InParanoid" id="B9TAF8"/>